<evidence type="ECO:0000256" key="1">
    <source>
        <dbReference type="PROSITE-ProRule" id="PRU00339"/>
    </source>
</evidence>
<gene>
    <name evidence="3" type="ORF">LEP1GSC179_4201</name>
</gene>
<proteinExistence type="predicted"/>
<dbReference type="SUPFAM" id="SSF48452">
    <property type="entry name" value="TPR-like"/>
    <property type="match status" value="1"/>
</dbReference>
<evidence type="ECO:0000313" key="4">
    <source>
        <dbReference type="Proteomes" id="UP000006329"/>
    </source>
</evidence>
<feature type="repeat" description="TPR" evidence="1">
    <location>
        <begin position="42"/>
        <end position="75"/>
    </location>
</feature>
<dbReference type="EMBL" id="AHON02000003">
    <property type="protein sequence ID" value="EKO35788.1"/>
    <property type="molecule type" value="Genomic_DNA"/>
</dbReference>
<keyword evidence="1" id="KW-0802">TPR repeat</keyword>
<feature type="chain" id="PRO_5002392945" evidence="2">
    <location>
        <begin position="20"/>
        <end position="149"/>
    </location>
</feature>
<protein>
    <submittedName>
        <fullName evidence="3">Tetratricopeptide repeat protein</fullName>
    </submittedName>
</protein>
<comment type="caution">
    <text evidence="3">The sequence shown here is derived from an EMBL/GenBank/DDBJ whole genome shotgun (WGS) entry which is preliminary data.</text>
</comment>
<dbReference type="InterPro" id="IPR019734">
    <property type="entry name" value="TPR_rpt"/>
</dbReference>
<dbReference type="AlphaFoldDB" id="A0A0E2BW33"/>
<organism evidence="3 4">
    <name type="scientific">Leptospira santarosai str. MOR084</name>
    <dbReference type="NCBI Taxonomy" id="1049984"/>
    <lineage>
        <taxon>Bacteria</taxon>
        <taxon>Pseudomonadati</taxon>
        <taxon>Spirochaetota</taxon>
        <taxon>Spirochaetia</taxon>
        <taxon>Leptospirales</taxon>
        <taxon>Leptospiraceae</taxon>
        <taxon>Leptospira</taxon>
    </lineage>
</organism>
<keyword evidence="4" id="KW-1185">Reference proteome</keyword>
<dbReference type="PROSITE" id="PS50005">
    <property type="entry name" value="TPR"/>
    <property type="match status" value="1"/>
</dbReference>
<name>A0A0E2BW33_9LEPT</name>
<dbReference type="Gene3D" id="1.25.40.10">
    <property type="entry name" value="Tetratricopeptide repeat domain"/>
    <property type="match status" value="1"/>
</dbReference>
<keyword evidence="2" id="KW-0732">Signal</keyword>
<dbReference type="GeneID" id="29739760"/>
<sequence length="149" mass="16713">MNKFAAIALFLSIFTGLYALPEAKAVEEELNKFTPENEIQLANKLSALGSLKQKVRDYNSAIDLYDQSLTVREKMGEKESSGYALVLYLKSISEFRQGKSCRALENIKNVISIYQKIGDIDSALNAEEEAYKKYQEACSIHMESVAKAE</sequence>
<reference evidence="3" key="1">
    <citation type="submission" date="2012-10" db="EMBL/GenBank/DDBJ databases">
        <authorList>
            <person name="Harkins D.M."/>
            <person name="Durkin A.S."/>
            <person name="Brinkac L.M."/>
            <person name="Haft D.H."/>
            <person name="Selengut J.D."/>
            <person name="Sanka R."/>
            <person name="DePew J."/>
            <person name="Purushe J."/>
            <person name="Matthias M.A."/>
            <person name="Vinetz J.M."/>
            <person name="Sutton G.G."/>
            <person name="Nierman W.C."/>
            <person name="Fouts D.E."/>
        </authorList>
    </citation>
    <scope>NUCLEOTIDE SEQUENCE [LARGE SCALE GENOMIC DNA]</scope>
    <source>
        <strain evidence="3">MOR084</strain>
    </source>
</reference>
<evidence type="ECO:0000256" key="2">
    <source>
        <dbReference type="SAM" id="SignalP"/>
    </source>
</evidence>
<dbReference type="InterPro" id="IPR011990">
    <property type="entry name" value="TPR-like_helical_dom_sf"/>
</dbReference>
<accession>A0A0E2BW33</accession>
<dbReference type="RefSeq" id="WP_004457865.1">
    <property type="nucleotide sequence ID" value="NZ_AHON02000003.1"/>
</dbReference>
<feature type="signal peptide" evidence="2">
    <location>
        <begin position="1"/>
        <end position="19"/>
    </location>
</feature>
<evidence type="ECO:0000313" key="3">
    <source>
        <dbReference type="EMBL" id="EKO35788.1"/>
    </source>
</evidence>
<dbReference type="Proteomes" id="UP000006329">
    <property type="component" value="Unassembled WGS sequence"/>
</dbReference>